<dbReference type="InterPro" id="IPR044974">
    <property type="entry name" value="Disease_R_plants"/>
</dbReference>
<dbReference type="EMBL" id="MTKT01002229">
    <property type="protein sequence ID" value="OWM80281.1"/>
    <property type="molecule type" value="Genomic_DNA"/>
</dbReference>
<dbReference type="Gene3D" id="3.40.50.10140">
    <property type="entry name" value="Toll/interleukin-1 receptor homology (TIR) domain"/>
    <property type="match status" value="1"/>
</dbReference>
<protein>
    <recommendedName>
        <fullName evidence="6">TIR domain-containing protein</fullName>
    </recommendedName>
</protein>
<dbReference type="Gene3D" id="3.80.10.10">
    <property type="entry name" value="Ribonuclease Inhibitor"/>
    <property type="match status" value="4"/>
</dbReference>
<evidence type="ECO:0000313" key="8">
    <source>
        <dbReference type="Proteomes" id="UP000197138"/>
    </source>
</evidence>
<dbReference type="PROSITE" id="PS50104">
    <property type="entry name" value="TIR"/>
    <property type="match status" value="1"/>
</dbReference>
<keyword evidence="5" id="KW-0812">Transmembrane</keyword>
<keyword evidence="5" id="KW-0472">Membrane</keyword>
<keyword evidence="5" id="KW-1133">Transmembrane helix</keyword>
<dbReference type="GO" id="GO:0043531">
    <property type="term" value="F:ADP binding"/>
    <property type="evidence" value="ECO:0007669"/>
    <property type="project" value="InterPro"/>
</dbReference>
<dbReference type="FunFam" id="3.40.50.10140:FF:000007">
    <property type="entry name" value="Disease resistance protein (TIR-NBS-LRR class)"/>
    <property type="match status" value="1"/>
</dbReference>
<reference evidence="8" key="1">
    <citation type="journal article" date="2017" name="Plant J.">
        <title>The pomegranate (Punica granatum L.) genome and the genomics of punicalagin biosynthesis.</title>
        <authorList>
            <person name="Qin G."/>
            <person name="Xu C."/>
            <person name="Ming R."/>
            <person name="Tang H."/>
            <person name="Guyot R."/>
            <person name="Kramer E.M."/>
            <person name="Hu Y."/>
            <person name="Yi X."/>
            <person name="Qi Y."/>
            <person name="Xu X."/>
            <person name="Gao Z."/>
            <person name="Pan H."/>
            <person name="Jian J."/>
            <person name="Tian Y."/>
            <person name="Yue Z."/>
            <person name="Xu Y."/>
        </authorList>
    </citation>
    <scope>NUCLEOTIDE SEQUENCE [LARGE SCALE GENOMIC DNA]</scope>
    <source>
        <strain evidence="8">cv. Dabenzi</strain>
    </source>
</reference>
<dbReference type="GO" id="GO:0007165">
    <property type="term" value="P:signal transduction"/>
    <property type="evidence" value="ECO:0007669"/>
    <property type="project" value="InterPro"/>
</dbReference>
<feature type="domain" description="TIR" evidence="6">
    <location>
        <begin position="67"/>
        <end position="234"/>
    </location>
</feature>
<dbReference type="InterPro" id="IPR002182">
    <property type="entry name" value="NB-ARC"/>
</dbReference>
<keyword evidence="2" id="KW-0677">Repeat</keyword>
<comment type="caution">
    <text evidence="7">The sequence shown here is derived from an EMBL/GenBank/DDBJ whole genome shotgun (WGS) entry which is preliminary data.</text>
</comment>
<dbReference type="AlphaFoldDB" id="A0A218X6Y2"/>
<evidence type="ECO:0000256" key="1">
    <source>
        <dbReference type="ARBA" id="ARBA00022614"/>
    </source>
</evidence>
<dbReference type="InterPro" id="IPR027417">
    <property type="entry name" value="P-loop_NTPase"/>
</dbReference>
<dbReference type="GO" id="GO:0051707">
    <property type="term" value="P:response to other organism"/>
    <property type="evidence" value="ECO:0007669"/>
    <property type="project" value="UniProtKB-ARBA"/>
</dbReference>
<evidence type="ECO:0000256" key="2">
    <source>
        <dbReference type="ARBA" id="ARBA00022737"/>
    </source>
</evidence>
<dbReference type="PRINTS" id="PR00364">
    <property type="entry name" value="DISEASERSIST"/>
</dbReference>
<dbReference type="SMART" id="SM00255">
    <property type="entry name" value="TIR"/>
    <property type="match status" value="1"/>
</dbReference>
<keyword evidence="3" id="KW-0611">Plant defense</keyword>
<accession>A0A218X6Y2</accession>
<sequence>MASIKGHQRRALPIAICAIASVLASIFLGTHFFRKKRWQNGNSTGTSSDVSQQEIDENHSVDADIGYEFEVFLSFRGSDNRKSFTDYLYHSLKDAGVWAFRDNEELRVGEEIGPKLMKSIKQSKICIPIFSRDYATSKWCLKEVTEMVKCMKENKRLIMPVFLDVTPDEVQHARGSYAKPFSQHERRYGREAVQEWRDALKEVVKLKGLELNKVANGNQGEFINLIVATVLRELKKAYLNVGDRLVGIDDHAEEVMKLLEVGVNDVRIVGIWGMGGIGKTTLAKFVYNQIVESFERCSFLSDIRDTSRNPTGLPYLQSKLVSDILRLEREDIANVEEGTQVLKDRLRDKRSLILLDDVGHIDQLSALASDLSWFGPGSKIIVTTREKEVLDQFQVQNAYEVPLLSKDQAFELFCKHAFRDDLRANDFLVEAREIVNITGRLPLALEVIGSFLSVYRGRKDIWDGTIEQLKRKPTMDVQDKLNISFESLSSEQKEIFLDIACLFNGIDVRIVTPMWDDCKFLPEVGIEMLLLKSLIKIGDKKEIQMHDQLRDLGRRIVEQENYREPGLRSRIWRSEEAIDVLIEQEGTSKVKAISLEGYRFTEEEERLTDEMFKDLPRLRVLELAGAKLDGNFQRLFSQLTWLSWQAQNTSLPANLHLKKLIVLNLSRSSIQEDWLGWSSIKFGINLKALNLTDCPMNTTPDFSLFPRLERLIIEACKNLTSIDSSIGLLKFLAFLNLRKCWRLTKLPEQLSSMEELTELLIDATRIEEVPISGTMKKLEVLSANSCRFLNQIPESIGSLVNLKQLSLEYCVRLKELPDSIGQLTSLVELTLSYSRVKALPDSVGNLNNLELLKIDNMERTCLPGDLGNLEKLQVLDASWSSLEGQIPTNIERLSFLKVLKLDGIKSLPADISSLSQLRTLRLGECQSLQTLPRLPSSLVSLTLEASSMPTSPDLAHLIHLKELFLSGDFELKEESLAALLKLEKLFLKSVRISTLPEAVAGFHRLKEIDISDCAELKCLPALPSSLYFLTVNSCGSLQRFPNISNLKNLSQLHVGFCSTLREIEGLGGLVSLKILWTSHSPLAKLDGLERLESLTELSVESCEVERLPNLSELKNLEQLDVSDSRKLVEVQGVQGLSNLHKLKKVNFSHCTSLEILPKLPDCLQYLWLRYCEKLHQLEALDDLESLVELDITGCKAIEKLPNLSKLRRLESLIMKRCEIITEIQGLEELSNLKVLAIYGCKALKLPDLSKLQSNGLKLETTQSNCSIV</sequence>
<evidence type="ECO:0000313" key="7">
    <source>
        <dbReference type="EMBL" id="OWM80281.1"/>
    </source>
</evidence>
<dbReference type="Gene3D" id="3.40.50.300">
    <property type="entry name" value="P-loop containing nucleotide triphosphate hydrolases"/>
    <property type="match status" value="1"/>
</dbReference>
<keyword evidence="1" id="KW-0433">Leucine-rich repeat</keyword>
<dbReference type="PANTHER" id="PTHR11017:SF570">
    <property type="entry name" value="DISEASE RESISTANCE PROTEIN (TIR-NBS CLASS)-RELATED"/>
    <property type="match status" value="1"/>
</dbReference>
<dbReference type="InterPro" id="IPR000157">
    <property type="entry name" value="TIR_dom"/>
</dbReference>
<proteinExistence type="predicted"/>
<gene>
    <name evidence="7" type="ORF">CDL15_Pgr019561</name>
</gene>
<dbReference type="SUPFAM" id="SSF52200">
    <property type="entry name" value="Toll/Interleukin receptor TIR domain"/>
    <property type="match status" value="1"/>
</dbReference>
<keyword evidence="4" id="KW-0520">NAD</keyword>
<dbReference type="SUPFAM" id="SSF52058">
    <property type="entry name" value="L domain-like"/>
    <property type="match status" value="2"/>
</dbReference>
<evidence type="ECO:0000256" key="4">
    <source>
        <dbReference type="ARBA" id="ARBA00023027"/>
    </source>
</evidence>
<dbReference type="Proteomes" id="UP000197138">
    <property type="component" value="Unassembled WGS sequence"/>
</dbReference>
<dbReference type="Pfam" id="PF01582">
    <property type="entry name" value="TIR"/>
    <property type="match status" value="1"/>
</dbReference>
<dbReference type="Pfam" id="PF23282">
    <property type="entry name" value="WHD_ROQ1"/>
    <property type="match status" value="1"/>
</dbReference>
<dbReference type="InterPro" id="IPR042197">
    <property type="entry name" value="Apaf_helical"/>
</dbReference>
<dbReference type="GO" id="GO:0006952">
    <property type="term" value="P:defense response"/>
    <property type="evidence" value="ECO:0007669"/>
    <property type="project" value="UniProtKB-KW"/>
</dbReference>
<dbReference type="Gene3D" id="1.10.8.430">
    <property type="entry name" value="Helical domain of apoptotic protease-activating factors"/>
    <property type="match status" value="1"/>
</dbReference>
<dbReference type="InterPro" id="IPR055414">
    <property type="entry name" value="LRR_R13L4/SHOC2-like"/>
</dbReference>
<evidence type="ECO:0000256" key="3">
    <source>
        <dbReference type="ARBA" id="ARBA00022821"/>
    </source>
</evidence>
<dbReference type="Pfam" id="PF23598">
    <property type="entry name" value="LRR_14"/>
    <property type="match status" value="1"/>
</dbReference>
<dbReference type="PANTHER" id="PTHR11017">
    <property type="entry name" value="LEUCINE-RICH REPEAT-CONTAINING PROTEIN"/>
    <property type="match status" value="1"/>
</dbReference>
<name>A0A218X6Y2_PUNGR</name>
<organism evidence="7 8">
    <name type="scientific">Punica granatum</name>
    <name type="common">Pomegranate</name>
    <dbReference type="NCBI Taxonomy" id="22663"/>
    <lineage>
        <taxon>Eukaryota</taxon>
        <taxon>Viridiplantae</taxon>
        <taxon>Streptophyta</taxon>
        <taxon>Embryophyta</taxon>
        <taxon>Tracheophyta</taxon>
        <taxon>Spermatophyta</taxon>
        <taxon>Magnoliopsida</taxon>
        <taxon>eudicotyledons</taxon>
        <taxon>Gunneridae</taxon>
        <taxon>Pentapetalae</taxon>
        <taxon>rosids</taxon>
        <taxon>malvids</taxon>
        <taxon>Myrtales</taxon>
        <taxon>Lythraceae</taxon>
        <taxon>Punica</taxon>
    </lineage>
</organism>
<dbReference type="Pfam" id="PF00931">
    <property type="entry name" value="NB-ARC"/>
    <property type="match status" value="1"/>
</dbReference>
<dbReference type="InterPro" id="IPR032675">
    <property type="entry name" value="LRR_dom_sf"/>
</dbReference>
<dbReference type="InterPro" id="IPR058192">
    <property type="entry name" value="WHD_ROQ1-like"/>
</dbReference>
<dbReference type="InterPro" id="IPR035897">
    <property type="entry name" value="Toll_tir_struct_dom_sf"/>
</dbReference>
<dbReference type="SUPFAM" id="SSF52540">
    <property type="entry name" value="P-loop containing nucleoside triphosphate hydrolases"/>
    <property type="match status" value="1"/>
</dbReference>
<evidence type="ECO:0000256" key="5">
    <source>
        <dbReference type="SAM" id="Phobius"/>
    </source>
</evidence>
<evidence type="ECO:0000259" key="6">
    <source>
        <dbReference type="PROSITE" id="PS50104"/>
    </source>
</evidence>
<feature type="transmembrane region" description="Helical" evidence="5">
    <location>
        <begin position="12"/>
        <end position="33"/>
    </location>
</feature>